<evidence type="ECO:0000313" key="1">
    <source>
        <dbReference type="EMBL" id="PIE31971.1"/>
    </source>
</evidence>
<sequence>MPFSILLQGYPTRDIPVAHVQGPAIQGMFLNLAIAQTRHALRDQNYAAGRSLVFYIQRLLFGPR</sequence>
<gene>
    <name evidence="1" type="ORF">CSA56_16870</name>
</gene>
<proteinExistence type="predicted"/>
<dbReference type="AlphaFoldDB" id="A0A2G6K8H9"/>
<name>A0A2G6K8H9_9BACT</name>
<accession>A0A2G6K8H9</accession>
<organism evidence="1 2">
    <name type="scientific">candidate division KSB3 bacterium</name>
    <dbReference type="NCBI Taxonomy" id="2044937"/>
    <lineage>
        <taxon>Bacteria</taxon>
        <taxon>candidate division KSB3</taxon>
    </lineage>
</organism>
<dbReference type="Proteomes" id="UP000230821">
    <property type="component" value="Unassembled WGS sequence"/>
</dbReference>
<protein>
    <submittedName>
        <fullName evidence="1">Uncharacterized protein</fullName>
    </submittedName>
</protein>
<comment type="caution">
    <text evidence="1">The sequence shown here is derived from an EMBL/GenBank/DDBJ whole genome shotgun (WGS) entry which is preliminary data.</text>
</comment>
<reference evidence="1 2" key="1">
    <citation type="submission" date="2017-10" db="EMBL/GenBank/DDBJ databases">
        <title>Novel microbial diversity and functional potential in the marine mammal oral microbiome.</title>
        <authorList>
            <person name="Dudek N.K."/>
            <person name="Sun C.L."/>
            <person name="Burstein D."/>
            <person name="Kantor R.S."/>
            <person name="Aliaga Goltsman D.S."/>
            <person name="Bik E.M."/>
            <person name="Thomas B.C."/>
            <person name="Banfield J.F."/>
            <person name="Relman D.A."/>
        </authorList>
    </citation>
    <scope>NUCLEOTIDE SEQUENCE [LARGE SCALE GENOMIC DNA]</scope>
    <source>
        <strain evidence="1">DOLJORAL78_47_16</strain>
    </source>
</reference>
<dbReference type="EMBL" id="PDSK01000122">
    <property type="protein sequence ID" value="PIE31971.1"/>
    <property type="molecule type" value="Genomic_DNA"/>
</dbReference>
<evidence type="ECO:0000313" key="2">
    <source>
        <dbReference type="Proteomes" id="UP000230821"/>
    </source>
</evidence>